<evidence type="ECO:0000313" key="2">
    <source>
        <dbReference type="Proteomes" id="UP000292235"/>
    </source>
</evidence>
<dbReference type="RefSeq" id="WP_131097804.1">
    <property type="nucleotide sequence ID" value="NZ_CP036455.1"/>
</dbReference>
<gene>
    <name evidence="1" type="ORF">EKD16_08210</name>
</gene>
<name>A0A4P6PYR4_9ACTN</name>
<dbReference type="KEGG" id="strr:EKD16_08210"/>
<protein>
    <submittedName>
        <fullName evidence="1">Uncharacterized protein</fullName>
    </submittedName>
</protein>
<evidence type="ECO:0000313" key="1">
    <source>
        <dbReference type="EMBL" id="QBI53436.1"/>
    </source>
</evidence>
<dbReference type="Proteomes" id="UP000292235">
    <property type="component" value="Chromosome"/>
</dbReference>
<keyword evidence="2" id="KW-1185">Reference proteome</keyword>
<dbReference type="AlphaFoldDB" id="A0A4P6PYR4"/>
<proteinExistence type="predicted"/>
<accession>A0A4P6PYR4</accession>
<reference evidence="1 2" key="1">
    <citation type="submission" date="2019-02" db="EMBL/GenBank/DDBJ databases">
        <authorList>
            <person name="Khodamoradi S."/>
            <person name="Hahnke R.L."/>
            <person name="Kaempfer P."/>
            <person name="Schumann P."/>
            <person name="Rohde M."/>
            <person name="Steinert M."/>
            <person name="Luzhetskyy A."/>
            <person name="Wink J."/>
            <person name="Ruckert C."/>
        </authorList>
    </citation>
    <scope>NUCLEOTIDE SEQUENCE [LARGE SCALE GENOMIC DNA]</scope>
    <source>
        <strain evidence="1 2">M2</strain>
    </source>
</reference>
<sequence>MITVVRRPVAGRLYRADEPDRVHADLRTDPAGTVRALRKTPAAWDAHYGCHRCQAILLALAPR</sequence>
<organism evidence="1 2">
    <name type="scientific">Streptomonospora litoralis</name>
    <dbReference type="NCBI Taxonomy" id="2498135"/>
    <lineage>
        <taxon>Bacteria</taxon>
        <taxon>Bacillati</taxon>
        <taxon>Actinomycetota</taxon>
        <taxon>Actinomycetes</taxon>
        <taxon>Streptosporangiales</taxon>
        <taxon>Nocardiopsidaceae</taxon>
        <taxon>Streptomonospora</taxon>
    </lineage>
</organism>
<dbReference type="EMBL" id="CP036455">
    <property type="protein sequence ID" value="QBI53436.1"/>
    <property type="molecule type" value="Genomic_DNA"/>
</dbReference>